<dbReference type="PRINTS" id="PR00419">
    <property type="entry name" value="ADXRDTASE"/>
</dbReference>
<dbReference type="NCBIfam" id="TIGR01317">
    <property type="entry name" value="GOGAT_sm_gam"/>
    <property type="match status" value="1"/>
</dbReference>
<keyword evidence="2 7" id="KW-0560">Oxidoreductase</keyword>
<proteinExistence type="predicted"/>
<dbReference type="Proteomes" id="UP000468707">
    <property type="component" value="Unassembled WGS sequence"/>
</dbReference>
<gene>
    <name evidence="7" type="primary">gltD</name>
    <name evidence="7" type="ORF">GTK07_10795</name>
</gene>
<evidence type="ECO:0000256" key="2">
    <source>
        <dbReference type="ARBA" id="ARBA00023002"/>
    </source>
</evidence>
<evidence type="ECO:0000259" key="5">
    <source>
        <dbReference type="Pfam" id="PF07992"/>
    </source>
</evidence>
<dbReference type="GO" id="GO:0051536">
    <property type="term" value="F:iron-sulfur cluster binding"/>
    <property type="evidence" value="ECO:0007669"/>
    <property type="project" value="InterPro"/>
</dbReference>
<dbReference type="Gene3D" id="3.40.50.720">
    <property type="entry name" value="NAD(P)-binding Rossmann-like Domain"/>
    <property type="match status" value="1"/>
</dbReference>
<protein>
    <submittedName>
        <fullName evidence="7">Glutamate synthase small subunit</fullName>
        <ecNumber evidence="7">1.4.1.-</ecNumber>
    </submittedName>
</protein>
<dbReference type="EC" id="1.4.1.-" evidence="7"/>
<dbReference type="InterPro" id="IPR023753">
    <property type="entry name" value="FAD/NAD-binding_dom"/>
</dbReference>
<dbReference type="SUPFAM" id="SSF51971">
    <property type="entry name" value="Nucleotide-binding domain"/>
    <property type="match status" value="2"/>
</dbReference>
<dbReference type="PANTHER" id="PTHR43100:SF1">
    <property type="entry name" value="GLUTAMATE SYNTHASE [NADPH] SMALL CHAIN"/>
    <property type="match status" value="1"/>
</dbReference>
<dbReference type="GO" id="GO:0006537">
    <property type="term" value="P:glutamate biosynthetic process"/>
    <property type="evidence" value="ECO:0007669"/>
    <property type="project" value="UniProtKB-KW"/>
</dbReference>
<dbReference type="GO" id="GO:0016639">
    <property type="term" value="F:oxidoreductase activity, acting on the CH-NH2 group of donors, NAD or NADP as acceptor"/>
    <property type="evidence" value="ECO:0007669"/>
    <property type="project" value="InterPro"/>
</dbReference>
<dbReference type="PANTHER" id="PTHR43100">
    <property type="entry name" value="GLUTAMATE SYNTHASE [NADPH] SMALL CHAIN"/>
    <property type="match status" value="1"/>
</dbReference>
<dbReference type="RefSeq" id="WP_163635250.1">
    <property type="nucleotide sequence ID" value="NZ_JAAAMI010000004.1"/>
</dbReference>
<dbReference type="InterPro" id="IPR028261">
    <property type="entry name" value="DPD_II"/>
</dbReference>
<dbReference type="InterPro" id="IPR009051">
    <property type="entry name" value="Helical_ferredxn"/>
</dbReference>
<dbReference type="InterPro" id="IPR036188">
    <property type="entry name" value="FAD/NAD-bd_sf"/>
</dbReference>
<reference evidence="7 8" key="1">
    <citation type="submission" date="2020-01" db="EMBL/GenBank/DDBJ databases">
        <title>Muricauda sediminis sp.nov. 40Bstr401.</title>
        <authorList>
            <person name="Xue Z."/>
            <person name="Zhu S."/>
            <person name="Ren N."/>
            <person name="Chen T."/>
            <person name="Chen X."/>
            <person name="Chen J."/>
            <person name="Yang J."/>
        </authorList>
    </citation>
    <scope>NUCLEOTIDE SEQUENCE [LARGE SCALE GENOMIC DNA]</scope>
    <source>
        <strain evidence="7 8">40Bstr401</strain>
    </source>
</reference>
<evidence type="ECO:0000313" key="7">
    <source>
        <dbReference type="EMBL" id="NDV43811.1"/>
    </source>
</evidence>
<dbReference type="InterPro" id="IPR006005">
    <property type="entry name" value="Glut_synth_ssu1"/>
</dbReference>
<keyword evidence="1" id="KW-0028">Amino-acid biosynthesis</keyword>
<keyword evidence="3" id="KW-0314">Glutamate biosynthesis</keyword>
<dbReference type="Pfam" id="PF07992">
    <property type="entry name" value="Pyr_redox_2"/>
    <property type="match status" value="1"/>
</dbReference>
<dbReference type="AlphaFoldDB" id="A0A6I5L253"/>
<evidence type="ECO:0000256" key="1">
    <source>
        <dbReference type="ARBA" id="ARBA00022605"/>
    </source>
</evidence>
<evidence type="ECO:0000256" key="3">
    <source>
        <dbReference type="ARBA" id="ARBA00023164"/>
    </source>
</evidence>
<feature type="domain" description="Dihydroprymidine dehydrogenase" evidence="6">
    <location>
        <begin position="23"/>
        <end position="131"/>
    </location>
</feature>
<dbReference type="SUPFAM" id="SSF46548">
    <property type="entry name" value="alpha-helical ferredoxin"/>
    <property type="match status" value="1"/>
</dbReference>
<name>A0A6I5L253_9FLAO</name>
<evidence type="ECO:0000259" key="6">
    <source>
        <dbReference type="Pfam" id="PF14691"/>
    </source>
</evidence>
<sequence>MGKITGFMEFDRKVEAYAPVEERIKNYKEFTEPLKESELKNQGARCMDCGIPFCHSGCPLGNLIPDFNDAVYQGKWEKAAKILHSTNNFPEFTGRLCPAPCEEACVLGINEDPVSIENIEKNIVETAFKNGWIQPEPPFKRTGKKVAVIGSGPAGLATAQQLNRAGHLVTVFERDEKIGGLLRYGIPDFKMEKNVIDRRLEVMKKEGIVFKTGVHVGVDITATELKEGFDAIVLCGGATVRRGLPIPGSDLKGVVQAMDFLPQNNRKVDGIPYTGEELTAKGKKVIVIGGGDTGSDCIGTSIRHGAVSVTNFEIMPMGTTARPEGQPWPFWPMRLRTSTSHKEGAERVFSISTKHFNGDKDGNLKSLVTTEVEWVTAPGQRPVLKEVAGSEKEWECDLALLALGFTGSETTIADQLGLEMDPRTNIKASVTNYKTNVPGVFVAGDQRRGQSLIVWAISEGRQAAHHVDTYLMGQSFLPLKGEGDLPRV</sequence>
<dbReference type="Gene3D" id="3.50.50.60">
    <property type="entry name" value="FAD/NAD(P)-binding domain"/>
    <property type="match status" value="1"/>
</dbReference>
<organism evidence="7 8">
    <name type="scientific">Flagellimonas sediminis</name>
    <dbReference type="NCBI Taxonomy" id="2696468"/>
    <lineage>
        <taxon>Bacteria</taxon>
        <taxon>Pseudomonadati</taxon>
        <taxon>Bacteroidota</taxon>
        <taxon>Flavobacteriia</taxon>
        <taxon>Flavobacteriales</taxon>
        <taxon>Flavobacteriaceae</taxon>
        <taxon>Flagellimonas</taxon>
    </lineage>
</organism>
<dbReference type="EMBL" id="JAAAMI010000004">
    <property type="protein sequence ID" value="NDV43811.1"/>
    <property type="molecule type" value="Genomic_DNA"/>
</dbReference>
<comment type="caution">
    <text evidence="7">The sequence shown here is derived from an EMBL/GenBank/DDBJ whole genome shotgun (WGS) entry which is preliminary data.</text>
</comment>
<dbReference type="InterPro" id="IPR051394">
    <property type="entry name" value="Glutamate_Synthase"/>
</dbReference>
<keyword evidence="8" id="KW-1185">Reference proteome</keyword>
<feature type="domain" description="FAD/NAD(P)-binding" evidence="5">
    <location>
        <begin position="144"/>
        <end position="460"/>
    </location>
</feature>
<comment type="pathway">
    <text evidence="4">Amino-acid biosynthesis.</text>
</comment>
<dbReference type="Gene3D" id="1.10.1060.10">
    <property type="entry name" value="Alpha-helical ferredoxin"/>
    <property type="match status" value="1"/>
</dbReference>
<dbReference type="Pfam" id="PF14691">
    <property type="entry name" value="Fer4_20"/>
    <property type="match status" value="1"/>
</dbReference>
<evidence type="ECO:0000313" key="8">
    <source>
        <dbReference type="Proteomes" id="UP000468707"/>
    </source>
</evidence>
<accession>A0A6I5L253</accession>
<evidence type="ECO:0000256" key="4">
    <source>
        <dbReference type="ARBA" id="ARBA00029440"/>
    </source>
</evidence>